<keyword evidence="2" id="KW-1185">Reference proteome</keyword>
<dbReference type="Proteomes" id="UP001152888">
    <property type="component" value="Unassembled WGS sequence"/>
</dbReference>
<dbReference type="AlphaFoldDB" id="A0A9P0MCK5"/>
<reference evidence="1" key="1">
    <citation type="submission" date="2022-03" db="EMBL/GenBank/DDBJ databases">
        <authorList>
            <person name="Sayadi A."/>
        </authorList>
    </citation>
    <scope>NUCLEOTIDE SEQUENCE</scope>
</reference>
<comment type="caution">
    <text evidence="1">The sequence shown here is derived from an EMBL/GenBank/DDBJ whole genome shotgun (WGS) entry which is preliminary data.</text>
</comment>
<evidence type="ECO:0008006" key="3">
    <source>
        <dbReference type="Google" id="ProtNLM"/>
    </source>
</evidence>
<name>A0A9P0MCK5_ACAOB</name>
<dbReference type="PANTHER" id="PTHR47510">
    <property type="entry name" value="REVERSE TRANSCRIPTASE DOMAIN-CONTAINING PROTEIN"/>
    <property type="match status" value="1"/>
</dbReference>
<sequence length="315" mass="35106">MKTSGSRIKSNVSRKCKLGEHQDTSQFPEMQDYFSKTYSVENSTVQNSNLSYGVINLFIYEIPISAIYDKLSKLDANKGPGPDGVPPLLIKHCSFLISRPLFYIFNLKLKSGTFPEYWKTSFITPILKSGDPSQVKNDRPISKLSCIGMAAPGPSTMTLGQLADPSPEDHGDSRILNRIKLLASQHLPDGWKNWKVAITERTSLFEDPMDPELINKLRFALPTVGLAQAFIPDCKNLSEKTYREMKVRMLNWPFLCRSGYWSSSLGVSNKGICSSSRASNELSGLTSAIVHLKKRSGSEIGSRFFGGREFINGCF</sequence>
<evidence type="ECO:0000313" key="1">
    <source>
        <dbReference type="EMBL" id="CAH2010636.1"/>
    </source>
</evidence>
<gene>
    <name evidence="1" type="ORF">ACAOBT_LOCUS31658</name>
</gene>
<dbReference type="EMBL" id="CAKOFQ010007988">
    <property type="protein sequence ID" value="CAH2010636.1"/>
    <property type="molecule type" value="Genomic_DNA"/>
</dbReference>
<dbReference type="OrthoDB" id="7483379at2759"/>
<organism evidence="1 2">
    <name type="scientific">Acanthoscelides obtectus</name>
    <name type="common">Bean weevil</name>
    <name type="synonym">Bruchus obtectus</name>
    <dbReference type="NCBI Taxonomy" id="200917"/>
    <lineage>
        <taxon>Eukaryota</taxon>
        <taxon>Metazoa</taxon>
        <taxon>Ecdysozoa</taxon>
        <taxon>Arthropoda</taxon>
        <taxon>Hexapoda</taxon>
        <taxon>Insecta</taxon>
        <taxon>Pterygota</taxon>
        <taxon>Neoptera</taxon>
        <taxon>Endopterygota</taxon>
        <taxon>Coleoptera</taxon>
        <taxon>Polyphaga</taxon>
        <taxon>Cucujiformia</taxon>
        <taxon>Chrysomeloidea</taxon>
        <taxon>Chrysomelidae</taxon>
        <taxon>Bruchinae</taxon>
        <taxon>Bruchini</taxon>
        <taxon>Acanthoscelides</taxon>
    </lineage>
</organism>
<evidence type="ECO:0000313" key="2">
    <source>
        <dbReference type="Proteomes" id="UP001152888"/>
    </source>
</evidence>
<accession>A0A9P0MCK5</accession>
<dbReference type="PANTHER" id="PTHR47510:SF3">
    <property type="entry name" value="ENDO_EXONUCLEASE_PHOSPHATASE DOMAIN-CONTAINING PROTEIN"/>
    <property type="match status" value="1"/>
</dbReference>
<protein>
    <recommendedName>
        <fullName evidence="3">RNA-directed DNA polymerase from mobile element jockey</fullName>
    </recommendedName>
</protein>
<proteinExistence type="predicted"/>